<dbReference type="Proteomes" id="UP000332933">
    <property type="component" value="Unassembled WGS sequence"/>
</dbReference>
<protein>
    <submittedName>
        <fullName evidence="4">Aste57867_9289 protein</fullName>
    </submittedName>
</protein>
<dbReference type="AlphaFoldDB" id="A0A485KMK7"/>
<gene>
    <name evidence="4" type="primary">Aste57867_9289</name>
    <name evidence="3" type="ORF">As57867_009253</name>
    <name evidence="4" type="ORF">ASTE57867_9289</name>
</gene>
<keyword evidence="1" id="KW-0472">Membrane</keyword>
<dbReference type="Pfam" id="PF23741">
    <property type="entry name" value="DUF7164"/>
    <property type="match status" value="1"/>
</dbReference>
<keyword evidence="5" id="KW-1185">Reference proteome</keyword>
<evidence type="ECO:0000313" key="4">
    <source>
        <dbReference type="EMBL" id="VFT86171.1"/>
    </source>
</evidence>
<evidence type="ECO:0000256" key="1">
    <source>
        <dbReference type="SAM" id="Phobius"/>
    </source>
</evidence>
<accession>A0A485KMK7</accession>
<evidence type="ECO:0000313" key="5">
    <source>
        <dbReference type="Proteomes" id="UP000332933"/>
    </source>
</evidence>
<organism evidence="4 5">
    <name type="scientific">Aphanomyces stellatus</name>
    <dbReference type="NCBI Taxonomy" id="120398"/>
    <lineage>
        <taxon>Eukaryota</taxon>
        <taxon>Sar</taxon>
        <taxon>Stramenopiles</taxon>
        <taxon>Oomycota</taxon>
        <taxon>Saprolegniomycetes</taxon>
        <taxon>Saprolegniales</taxon>
        <taxon>Verrucalvaceae</taxon>
        <taxon>Aphanomyces</taxon>
    </lineage>
</organism>
<sequence length="386" mass="43752">MSPRQRDPSRSPLVRYLVVGITCLYVFVGVFVLDSTILLDETSTDAASSAMRPAAHFVATHDDAASSSDPCVDTVAIVGYVPHSRPEYIAQVNHMLFASWNYTTHRVPIAQRNRTDLLLFAHWSVLDAMPSACTRLTNLSAPGLVTRMHEAPTDGCYVIEHSPPRNDFWNLNTFMHSLAFMTYDAYRPILTSYNRLMRTDVDCAITPAFLTYRPDHFVVGKGGYMFEQTKPELLQVASELQMTHQGLHNIGSTWFGNATLILDMMPRLLEVAKYILHHEVHRMDKGWPLWHIPVLSMYAGEITINHFIPKANLVINNATIDVNAIGDDDVASIYHIHCWPDAYREDQYFDKWAFKNGAYTAAKFPRPSLNISSVRDYMMAMVLYGE</sequence>
<feature type="domain" description="DUF7164" evidence="2">
    <location>
        <begin position="73"/>
        <end position="361"/>
    </location>
</feature>
<reference evidence="4 5" key="1">
    <citation type="submission" date="2019-03" db="EMBL/GenBank/DDBJ databases">
        <authorList>
            <person name="Gaulin E."/>
            <person name="Dumas B."/>
        </authorList>
    </citation>
    <scope>NUCLEOTIDE SEQUENCE [LARGE SCALE GENOMIC DNA]</scope>
    <source>
        <strain evidence="4">CBS 568.67</strain>
    </source>
</reference>
<dbReference type="EMBL" id="VJMH01005135">
    <property type="protein sequence ID" value="KAF0700161.1"/>
    <property type="molecule type" value="Genomic_DNA"/>
</dbReference>
<evidence type="ECO:0000259" key="2">
    <source>
        <dbReference type="Pfam" id="PF23741"/>
    </source>
</evidence>
<dbReference type="EMBL" id="CAADRA010005156">
    <property type="protein sequence ID" value="VFT86171.1"/>
    <property type="molecule type" value="Genomic_DNA"/>
</dbReference>
<dbReference type="OrthoDB" id="330499at2759"/>
<feature type="transmembrane region" description="Helical" evidence="1">
    <location>
        <begin position="12"/>
        <end position="33"/>
    </location>
</feature>
<reference evidence="3" key="2">
    <citation type="submission" date="2019-06" db="EMBL/GenBank/DDBJ databases">
        <title>Genomics analysis of Aphanomyces spp. identifies a new class of oomycete effector associated with host adaptation.</title>
        <authorList>
            <person name="Gaulin E."/>
        </authorList>
    </citation>
    <scope>NUCLEOTIDE SEQUENCE</scope>
    <source>
        <strain evidence="3">CBS 578.67</strain>
    </source>
</reference>
<keyword evidence="1" id="KW-0812">Transmembrane</keyword>
<name>A0A485KMK7_9STRA</name>
<evidence type="ECO:0000313" key="3">
    <source>
        <dbReference type="EMBL" id="KAF0700161.1"/>
    </source>
</evidence>
<dbReference type="InterPro" id="IPR055588">
    <property type="entry name" value="DUF7164"/>
</dbReference>
<proteinExistence type="predicted"/>
<keyword evidence="1" id="KW-1133">Transmembrane helix</keyword>